<comment type="similarity">
    <text evidence="4">Belongs to the CEP135/TSGA10 family.</text>
</comment>
<dbReference type="AlphaFoldDB" id="A0A7I4EML0"/>
<reference evidence="7 8" key="2">
    <citation type="journal article" date="2018" name="Plant J.">
        <title>The Physcomitrella patens chromosome-scale assembly reveals moss genome structure and evolution.</title>
        <authorList>
            <person name="Lang D."/>
            <person name="Ullrich K.K."/>
            <person name="Murat F."/>
            <person name="Fuchs J."/>
            <person name="Jenkins J."/>
            <person name="Haas F.B."/>
            <person name="Piednoel M."/>
            <person name="Gundlach H."/>
            <person name="Van Bel M."/>
            <person name="Meyberg R."/>
            <person name="Vives C."/>
            <person name="Morata J."/>
            <person name="Symeonidi A."/>
            <person name="Hiss M."/>
            <person name="Muchero W."/>
            <person name="Kamisugi Y."/>
            <person name="Saleh O."/>
            <person name="Blanc G."/>
            <person name="Decker E.L."/>
            <person name="van Gessel N."/>
            <person name="Grimwood J."/>
            <person name="Hayes R.D."/>
            <person name="Graham S.W."/>
            <person name="Gunter L.E."/>
            <person name="McDaniel S.F."/>
            <person name="Hoernstein S.N.W."/>
            <person name="Larsson A."/>
            <person name="Li F.W."/>
            <person name="Perroud P.F."/>
            <person name="Phillips J."/>
            <person name="Ranjan P."/>
            <person name="Rokshar D.S."/>
            <person name="Rothfels C.J."/>
            <person name="Schneider L."/>
            <person name="Shu S."/>
            <person name="Stevenson D.W."/>
            <person name="Thummler F."/>
            <person name="Tillich M."/>
            <person name="Villarreal Aguilar J.C."/>
            <person name="Widiez T."/>
            <person name="Wong G.K."/>
            <person name="Wymore A."/>
            <person name="Zhang Y."/>
            <person name="Zimmer A.D."/>
            <person name="Quatrano R.S."/>
            <person name="Mayer K.F.X."/>
            <person name="Goodstein D."/>
            <person name="Casacuberta J.M."/>
            <person name="Vandepoele K."/>
            <person name="Reski R."/>
            <person name="Cuming A.C."/>
            <person name="Tuskan G.A."/>
            <person name="Maumus F."/>
            <person name="Salse J."/>
            <person name="Schmutz J."/>
            <person name="Rensing S.A."/>
        </authorList>
    </citation>
    <scope>NUCLEOTIDE SEQUENCE [LARGE SCALE GENOMIC DNA]</scope>
    <source>
        <strain evidence="7 8">cv. Gransden 2004</strain>
    </source>
</reference>
<evidence type="ECO:0000256" key="6">
    <source>
        <dbReference type="SAM" id="MobiDB-lite"/>
    </source>
</evidence>
<feature type="coiled-coil region" evidence="5">
    <location>
        <begin position="73"/>
        <end position="100"/>
    </location>
</feature>
<evidence type="ECO:0000256" key="1">
    <source>
        <dbReference type="ARBA" id="ARBA00004114"/>
    </source>
</evidence>
<dbReference type="Gramene" id="Pp3c9_9030V3.1">
    <property type="protein sequence ID" value="Pp3c9_9030V3.1"/>
    <property type="gene ID" value="Pp3c9_9030"/>
</dbReference>
<feature type="coiled-coil region" evidence="5">
    <location>
        <begin position="572"/>
        <end position="606"/>
    </location>
</feature>
<dbReference type="InParanoid" id="A0A7I4EML0"/>
<sequence>MLKSNRSSHLAPLITRLQGWGYDISAVKPVAKVVEKLDSATLSLIERLVHDLTQLNGCSHDLRNQVNTLTGERDIEKQLLDRLRGENQRLLRENSELRAQVEKRVTPEIVAECQVSPSGQTGEEQVQQWRAQSIHQLQELEIMNQALRSTLNLQTFAPPTVDEKAAGQMTISKPLEPPAEPVSPPAPKPKSTSVENQKKLELIRVAETRCKKVEEELQKLKDGHSALQEQLASTKLEISSKNREIQELQSANRKALLNEAKEHLSVCKGISFLRSDLESIASELLFLQQIHEKEKEENRLSFPNTTLDPTCKCVHYAPPVRLYVLNADMFITQHIEYVLRESNLEQKVNSIKGFISNLDQKEKELVKDMNGLDTQLGLVDSERTQLRNLLDELSKDEDKSSAVHQQRFTKMMLSIKGKESIQRSLEKVEQLKAKLDDLESAMVDHETTVEALRAELSKKNEQLGFITDEKVAGEEALAASQLECNQLATLIREIDGSMAQLTSALAARTVERDRETEARITAEQEVQKKCNSLVRELEEIRWKYSQLQGDHSGCSRSREESSLKVADTTSQLQLCMRRLETAERDVEQLKTLITQLDSTREELVDKLKNTFADQQMAEQRVAAMDMEIRRLSQDYAERTGEVNHLCGLLDAVGKERDHLQIEASAQAERIIQMNDENGQLQTEMHFVKRNLQTAEHRLQSGQNLIQQAEAEIVSLKSQLSMEEDTKKNLDERLGTKTSQLNAIKDLLQVSNSDIQMLKTEILQVVAERENVLNELRDVNSKLQYCEQVRDHSNDCSEKHVKTYGLRAHQGATMLPGVEVILKCQKFDYSIELFFYVPAGFPVDSNLGIAVLKFGTMSCIMLNPC</sequence>
<feature type="coiled-coil region" evidence="5">
    <location>
        <begin position="379"/>
        <end position="469"/>
    </location>
</feature>
<feature type="region of interest" description="Disordered" evidence="6">
    <location>
        <begin position="173"/>
        <end position="195"/>
    </location>
</feature>
<protein>
    <submittedName>
        <fullName evidence="7">Uncharacterized protein</fullName>
    </submittedName>
</protein>
<dbReference type="Gene3D" id="1.10.287.1490">
    <property type="match status" value="1"/>
</dbReference>
<dbReference type="EnsemblPlants" id="Pp3c9_9030V3.1">
    <property type="protein sequence ID" value="Pp3c9_9030V3.1"/>
    <property type="gene ID" value="Pp3c9_9030"/>
</dbReference>
<reference evidence="7 8" key="1">
    <citation type="journal article" date="2008" name="Science">
        <title>The Physcomitrella genome reveals evolutionary insights into the conquest of land by plants.</title>
        <authorList>
            <person name="Rensing S."/>
            <person name="Lang D."/>
            <person name="Zimmer A."/>
            <person name="Terry A."/>
            <person name="Salamov A."/>
            <person name="Shapiro H."/>
            <person name="Nishiyama T."/>
            <person name="Perroud P.-F."/>
            <person name="Lindquist E."/>
            <person name="Kamisugi Y."/>
            <person name="Tanahashi T."/>
            <person name="Sakakibara K."/>
            <person name="Fujita T."/>
            <person name="Oishi K."/>
            <person name="Shin-I T."/>
            <person name="Kuroki Y."/>
            <person name="Toyoda A."/>
            <person name="Suzuki Y."/>
            <person name="Hashimoto A."/>
            <person name="Yamaguchi K."/>
            <person name="Sugano A."/>
            <person name="Kohara Y."/>
            <person name="Fujiyama A."/>
            <person name="Anterola A."/>
            <person name="Aoki S."/>
            <person name="Ashton N."/>
            <person name="Barbazuk W.B."/>
            <person name="Barker E."/>
            <person name="Bennetzen J."/>
            <person name="Bezanilla M."/>
            <person name="Blankenship R."/>
            <person name="Cho S.H."/>
            <person name="Dutcher S."/>
            <person name="Estelle M."/>
            <person name="Fawcett J.A."/>
            <person name="Gundlach H."/>
            <person name="Hanada K."/>
            <person name="Heyl A."/>
            <person name="Hicks K.A."/>
            <person name="Hugh J."/>
            <person name="Lohr M."/>
            <person name="Mayer K."/>
            <person name="Melkozernov A."/>
            <person name="Murata T."/>
            <person name="Nelson D."/>
            <person name="Pils B."/>
            <person name="Prigge M."/>
            <person name="Reiss B."/>
            <person name="Renner T."/>
            <person name="Rombauts S."/>
            <person name="Rushton P."/>
            <person name="Sanderfoot A."/>
            <person name="Schween G."/>
            <person name="Shiu S.-H."/>
            <person name="Stueber K."/>
            <person name="Theodoulou F.L."/>
            <person name="Tu H."/>
            <person name="Van de Peer Y."/>
            <person name="Verrier P.J."/>
            <person name="Waters E."/>
            <person name="Wood A."/>
            <person name="Yang L."/>
            <person name="Cove D."/>
            <person name="Cuming A."/>
            <person name="Hasebe M."/>
            <person name="Lucas S."/>
            <person name="Mishler D.B."/>
            <person name="Reski R."/>
            <person name="Grigoriev I."/>
            <person name="Quatrano R.S."/>
            <person name="Boore J.L."/>
        </authorList>
    </citation>
    <scope>NUCLEOTIDE SEQUENCE [LARGE SCALE GENOMIC DNA]</scope>
    <source>
        <strain evidence="7 8">cv. Gransden 2004</strain>
    </source>
</reference>
<keyword evidence="2" id="KW-0963">Cytoplasm</keyword>
<evidence type="ECO:0000256" key="5">
    <source>
        <dbReference type="SAM" id="Coils"/>
    </source>
</evidence>
<keyword evidence="3" id="KW-0206">Cytoskeleton</keyword>
<dbReference type="PANTHER" id="PTHR20544:SF0">
    <property type="entry name" value="NUCLEOPROTEIN TPR_MLP1 DOMAIN-CONTAINING PROTEIN"/>
    <property type="match status" value="1"/>
</dbReference>
<evidence type="ECO:0000256" key="2">
    <source>
        <dbReference type="ARBA" id="ARBA00022490"/>
    </source>
</evidence>
<dbReference type="InterPro" id="IPR051877">
    <property type="entry name" value="Centriole_BasalBody_StrucProt"/>
</dbReference>
<keyword evidence="5" id="KW-0175">Coiled coil</keyword>
<dbReference type="Proteomes" id="UP000006727">
    <property type="component" value="Chromosome 9"/>
</dbReference>
<dbReference type="GO" id="GO:0005814">
    <property type="term" value="C:centriole"/>
    <property type="evidence" value="ECO:0007669"/>
    <property type="project" value="UniProtKB-SubCell"/>
</dbReference>
<feature type="coiled-coil region" evidence="5">
    <location>
        <begin position="677"/>
        <end position="732"/>
    </location>
</feature>
<dbReference type="PANTHER" id="PTHR20544">
    <property type="entry name" value="CENTROSOMAL PROTEIN CEP135"/>
    <property type="match status" value="1"/>
</dbReference>
<evidence type="ECO:0000256" key="3">
    <source>
        <dbReference type="ARBA" id="ARBA00023212"/>
    </source>
</evidence>
<evidence type="ECO:0000313" key="8">
    <source>
        <dbReference type="Proteomes" id="UP000006727"/>
    </source>
</evidence>
<evidence type="ECO:0000256" key="4">
    <source>
        <dbReference type="ARBA" id="ARBA00038123"/>
    </source>
</evidence>
<evidence type="ECO:0000313" key="7">
    <source>
        <dbReference type="EnsemblPlants" id="Pp3c9_9030V3.1"/>
    </source>
</evidence>
<keyword evidence="8" id="KW-1185">Reference proteome</keyword>
<feature type="compositionally biased region" description="Pro residues" evidence="6">
    <location>
        <begin position="175"/>
        <end position="188"/>
    </location>
</feature>
<reference evidence="7" key="3">
    <citation type="submission" date="2020-12" db="UniProtKB">
        <authorList>
            <consortium name="EnsemblPlants"/>
        </authorList>
    </citation>
    <scope>IDENTIFICATION</scope>
</reference>
<organism evidence="7 8">
    <name type="scientific">Physcomitrium patens</name>
    <name type="common">Spreading-leaved earth moss</name>
    <name type="synonym">Physcomitrella patens</name>
    <dbReference type="NCBI Taxonomy" id="3218"/>
    <lineage>
        <taxon>Eukaryota</taxon>
        <taxon>Viridiplantae</taxon>
        <taxon>Streptophyta</taxon>
        <taxon>Embryophyta</taxon>
        <taxon>Bryophyta</taxon>
        <taxon>Bryophytina</taxon>
        <taxon>Bryopsida</taxon>
        <taxon>Funariidae</taxon>
        <taxon>Funariales</taxon>
        <taxon>Funariaceae</taxon>
        <taxon>Physcomitrium</taxon>
    </lineage>
</organism>
<name>A0A7I4EML0_PHYPA</name>
<comment type="subcellular location">
    <subcellularLocation>
        <location evidence="1">Cytoplasm</location>
        <location evidence="1">Cytoskeleton</location>
        <location evidence="1">Microtubule organizing center</location>
        <location evidence="1">Centrosome</location>
        <location evidence="1">Centriole</location>
    </subcellularLocation>
</comment>
<feature type="coiled-coil region" evidence="5">
    <location>
        <begin position="196"/>
        <end position="258"/>
    </location>
</feature>
<accession>A0A7I4EML0</accession>
<dbReference type="EMBL" id="ABEU02000009">
    <property type="status" value="NOT_ANNOTATED_CDS"/>
    <property type="molecule type" value="Genomic_DNA"/>
</dbReference>
<proteinExistence type="inferred from homology"/>